<dbReference type="PROSITE" id="PS50805">
    <property type="entry name" value="KRAB"/>
    <property type="match status" value="1"/>
</dbReference>
<dbReference type="PANTHER" id="PTHR23232">
    <property type="entry name" value="KRAB DOMAIN C2H2 ZINC FINGER"/>
    <property type="match status" value="1"/>
</dbReference>
<dbReference type="InterPro" id="IPR050169">
    <property type="entry name" value="Krueppel_C2H2_ZnF"/>
</dbReference>
<feature type="domain" description="KRAB" evidence="2">
    <location>
        <begin position="57"/>
        <end position="119"/>
    </location>
</feature>
<evidence type="ECO:0000313" key="4">
    <source>
        <dbReference type="Proteomes" id="UP000050525"/>
    </source>
</evidence>
<accession>A0A151P5S3</accession>
<dbReference type="InterPro" id="IPR036051">
    <property type="entry name" value="KRAB_dom_sf"/>
</dbReference>
<dbReference type="Gene3D" id="6.10.140.140">
    <property type="match status" value="1"/>
</dbReference>
<evidence type="ECO:0000313" key="3">
    <source>
        <dbReference type="EMBL" id="KYO44394.1"/>
    </source>
</evidence>
<proteinExistence type="predicted"/>
<evidence type="ECO:0000256" key="1">
    <source>
        <dbReference type="SAM" id="MobiDB-lite"/>
    </source>
</evidence>
<comment type="caution">
    <text evidence="3">The sequence shown here is derived from an EMBL/GenBank/DDBJ whole genome shotgun (WGS) entry which is preliminary data.</text>
</comment>
<evidence type="ECO:0000259" key="2">
    <source>
        <dbReference type="PROSITE" id="PS50805"/>
    </source>
</evidence>
<dbReference type="Pfam" id="PF01352">
    <property type="entry name" value="KRAB"/>
    <property type="match status" value="1"/>
</dbReference>
<dbReference type="STRING" id="8496.A0A151P5S3"/>
<dbReference type="SUPFAM" id="SSF109640">
    <property type="entry name" value="KRAB domain (Kruppel-associated box)"/>
    <property type="match status" value="1"/>
</dbReference>
<dbReference type="Proteomes" id="UP000050525">
    <property type="component" value="Unassembled WGS sequence"/>
</dbReference>
<dbReference type="EMBL" id="AKHW03000789">
    <property type="protein sequence ID" value="KYO44394.1"/>
    <property type="molecule type" value="Genomic_DNA"/>
</dbReference>
<organism evidence="3 4">
    <name type="scientific">Alligator mississippiensis</name>
    <name type="common">American alligator</name>
    <dbReference type="NCBI Taxonomy" id="8496"/>
    <lineage>
        <taxon>Eukaryota</taxon>
        <taxon>Metazoa</taxon>
        <taxon>Chordata</taxon>
        <taxon>Craniata</taxon>
        <taxon>Vertebrata</taxon>
        <taxon>Euteleostomi</taxon>
        <taxon>Archelosauria</taxon>
        <taxon>Archosauria</taxon>
        <taxon>Crocodylia</taxon>
        <taxon>Alligatoridae</taxon>
        <taxon>Alligatorinae</taxon>
        <taxon>Alligator</taxon>
    </lineage>
</organism>
<dbReference type="InterPro" id="IPR001909">
    <property type="entry name" value="KRAB"/>
</dbReference>
<dbReference type="SMART" id="SM00349">
    <property type="entry name" value="KRAB"/>
    <property type="match status" value="1"/>
</dbReference>
<reference evidence="3 4" key="1">
    <citation type="journal article" date="2012" name="Genome Biol.">
        <title>Sequencing three crocodilian genomes to illuminate the evolution of archosaurs and amniotes.</title>
        <authorList>
            <person name="St John J.A."/>
            <person name="Braun E.L."/>
            <person name="Isberg S.R."/>
            <person name="Miles L.G."/>
            <person name="Chong A.Y."/>
            <person name="Gongora J."/>
            <person name="Dalzell P."/>
            <person name="Moran C."/>
            <person name="Bed'hom B."/>
            <person name="Abzhanov A."/>
            <person name="Burgess S.C."/>
            <person name="Cooksey A.M."/>
            <person name="Castoe T.A."/>
            <person name="Crawford N.G."/>
            <person name="Densmore L.D."/>
            <person name="Drew J.C."/>
            <person name="Edwards S.V."/>
            <person name="Faircloth B.C."/>
            <person name="Fujita M.K."/>
            <person name="Greenwold M.J."/>
            <person name="Hoffmann F.G."/>
            <person name="Howard J.M."/>
            <person name="Iguchi T."/>
            <person name="Janes D.E."/>
            <person name="Khan S.Y."/>
            <person name="Kohno S."/>
            <person name="de Koning A.J."/>
            <person name="Lance S.L."/>
            <person name="McCarthy F.M."/>
            <person name="McCormack J.E."/>
            <person name="Merchant M.E."/>
            <person name="Peterson D.G."/>
            <person name="Pollock D.D."/>
            <person name="Pourmand N."/>
            <person name="Raney B.J."/>
            <person name="Roessler K.A."/>
            <person name="Sanford J.R."/>
            <person name="Sawyer R.H."/>
            <person name="Schmidt C.J."/>
            <person name="Triplett E.W."/>
            <person name="Tuberville T.D."/>
            <person name="Venegas-Anaya M."/>
            <person name="Howard J.T."/>
            <person name="Jarvis E.D."/>
            <person name="Guillette L.J.Jr."/>
            <person name="Glenn T.C."/>
            <person name="Green R.E."/>
            <person name="Ray D.A."/>
        </authorList>
    </citation>
    <scope>NUCLEOTIDE SEQUENCE [LARGE SCALE GENOMIC DNA]</scope>
    <source>
        <strain evidence="3">KSC_2009_1</strain>
    </source>
</reference>
<keyword evidence="4" id="KW-1185">Reference proteome</keyword>
<dbReference type="PANTHER" id="PTHR23232:SF142">
    <property type="entry name" value="GASTRULA ZINC FINGER PROTEIN XLCGF57.1-LIKE-RELATED"/>
    <property type="match status" value="1"/>
</dbReference>
<gene>
    <name evidence="3" type="ORF">Y1Q_0016717</name>
</gene>
<feature type="region of interest" description="Disordered" evidence="1">
    <location>
        <begin position="27"/>
        <end position="51"/>
    </location>
</feature>
<sequence length="119" mass="13592">MSIWILRSKVGPVDVEEEGEEVLDVEKEGGFRGGSLTPDPGQLHKGQDKLPKQKLREAFEDMAVYFTRKEWELLEEEDKELYRDLMLRNYQALLSLDHCISTSVPGDHGSSTREINATQ</sequence>
<dbReference type="GO" id="GO:0006355">
    <property type="term" value="P:regulation of DNA-templated transcription"/>
    <property type="evidence" value="ECO:0007669"/>
    <property type="project" value="InterPro"/>
</dbReference>
<protein>
    <recommendedName>
        <fullName evidence="2">KRAB domain-containing protein</fullName>
    </recommendedName>
</protein>
<name>A0A151P5S3_ALLMI</name>
<dbReference type="AlphaFoldDB" id="A0A151P5S3"/>